<dbReference type="CDD" id="cd13692">
    <property type="entry name" value="PBP2_BztA"/>
    <property type="match status" value="1"/>
</dbReference>
<reference evidence="7 8" key="2">
    <citation type="submission" date="2018-03" db="EMBL/GenBank/DDBJ databases">
        <authorList>
            <person name="Keele B.F."/>
        </authorList>
    </citation>
    <scope>NUCLEOTIDE SEQUENCE [LARGE SCALE GENOMIC DNA]</scope>
    <source>
        <strain evidence="7 8">CCALA 016</strain>
    </source>
</reference>
<evidence type="ECO:0000256" key="4">
    <source>
        <dbReference type="RuleBase" id="RU003744"/>
    </source>
</evidence>
<dbReference type="AlphaFoldDB" id="A0A2T1M222"/>
<dbReference type="Proteomes" id="UP000239001">
    <property type="component" value="Unassembled WGS sequence"/>
</dbReference>
<evidence type="ECO:0000256" key="5">
    <source>
        <dbReference type="SAM" id="SignalP"/>
    </source>
</evidence>
<comment type="similarity">
    <text evidence="1 4">Belongs to the bacterial solute-binding protein 3 family.</text>
</comment>
<dbReference type="RefSeq" id="WP_106455673.1">
    <property type="nucleotide sequence ID" value="NZ_PXOH01000003.1"/>
</dbReference>
<feature type="signal peptide" evidence="5">
    <location>
        <begin position="1"/>
        <end position="25"/>
    </location>
</feature>
<organism evidence="7 8">
    <name type="scientific">Aphanothece hegewaldii CCALA 016</name>
    <dbReference type="NCBI Taxonomy" id="2107694"/>
    <lineage>
        <taxon>Bacteria</taxon>
        <taxon>Bacillati</taxon>
        <taxon>Cyanobacteriota</taxon>
        <taxon>Cyanophyceae</taxon>
        <taxon>Oscillatoriophycideae</taxon>
        <taxon>Chroococcales</taxon>
        <taxon>Aphanothecaceae</taxon>
        <taxon>Aphanothece</taxon>
    </lineage>
</organism>
<dbReference type="EMBL" id="PXOH01000003">
    <property type="protein sequence ID" value="PSF38751.1"/>
    <property type="molecule type" value="Genomic_DNA"/>
</dbReference>
<dbReference type="PROSITE" id="PS01039">
    <property type="entry name" value="SBP_BACTERIAL_3"/>
    <property type="match status" value="1"/>
</dbReference>
<keyword evidence="2" id="KW-0813">Transport</keyword>
<gene>
    <name evidence="7" type="ORF">C7H19_04415</name>
</gene>
<proteinExistence type="inferred from homology"/>
<dbReference type="SMART" id="SM00062">
    <property type="entry name" value="PBPb"/>
    <property type="match status" value="1"/>
</dbReference>
<dbReference type="PANTHER" id="PTHR30085">
    <property type="entry name" value="AMINO ACID ABC TRANSPORTER PERMEASE"/>
    <property type="match status" value="1"/>
</dbReference>
<reference evidence="7 8" key="1">
    <citation type="submission" date="2018-03" db="EMBL/GenBank/DDBJ databases">
        <title>The ancient ancestry and fast evolution of plastids.</title>
        <authorList>
            <person name="Moore K.R."/>
            <person name="Magnabosco C."/>
            <person name="Momper L."/>
            <person name="Gold D.A."/>
            <person name="Bosak T."/>
            <person name="Fournier G.P."/>
        </authorList>
    </citation>
    <scope>NUCLEOTIDE SEQUENCE [LARGE SCALE GENOMIC DNA]</scope>
    <source>
        <strain evidence="7 8">CCALA 016</strain>
    </source>
</reference>
<dbReference type="SUPFAM" id="SSF53850">
    <property type="entry name" value="Periplasmic binding protein-like II"/>
    <property type="match status" value="1"/>
</dbReference>
<dbReference type="GO" id="GO:0006865">
    <property type="term" value="P:amino acid transport"/>
    <property type="evidence" value="ECO:0007669"/>
    <property type="project" value="TreeGrafter"/>
</dbReference>
<comment type="caution">
    <text evidence="7">The sequence shown here is derived from an EMBL/GenBank/DDBJ whole genome shotgun (WGS) entry which is preliminary data.</text>
</comment>
<keyword evidence="8" id="KW-1185">Reference proteome</keyword>
<feature type="domain" description="Solute-binding protein family 3/N-terminal" evidence="6">
    <location>
        <begin position="60"/>
        <end position="289"/>
    </location>
</feature>
<keyword evidence="3 5" id="KW-0732">Signal</keyword>
<dbReference type="InterPro" id="IPR051455">
    <property type="entry name" value="Bact_solute-bind_prot3"/>
</dbReference>
<evidence type="ECO:0000313" key="7">
    <source>
        <dbReference type="EMBL" id="PSF38751.1"/>
    </source>
</evidence>
<dbReference type="PANTHER" id="PTHR30085:SF7">
    <property type="entry name" value="AMINO-ACID ABC TRANSPORTER-BINDING PROTEIN YHDW-RELATED"/>
    <property type="match status" value="1"/>
</dbReference>
<evidence type="ECO:0000259" key="6">
    <source>
        <dbReference type="SMART" id="SM00062"/>
    </source>
</evidence>
<dbReference type="InterPro" id="IPR001638">
    <property type="entry name" value="Solute-binding_3/MltF_N"/>
</dbReference>
<evidence type="ECO:0000256" key="3">
    <source>
        <dbReference type="ARBA" id="ARBA00022729"/>
    </source>
</evidence>
<evidence type="ECO:0000313" key="8">
    <source>
        <dbReference type="Proteomes" id="UP000239001"/>
    </source>
</evidence>
<sequence length="362" mass="39573">MKKTRKNSKYQIGLVIVGLSLLLNSCGENQTPTGQNSGNTNDTSITNQNSRLATIKQRGKLICGVNGQLPGFSFVNEQGEYTGLDVDICRAIAAALFDDPTKVEYRALSTQERFTAVQSGEVDILSRNTTYTLSRDTSVGLEFAPITFYDGQGMMVSKASGIKTLEDLKGKTICVQAGTTTELNLSDQMRKRGIDYTPVVFDDPDAMYAAYQQGRCQAATSDRSQLSSRRSALPKPDDHIVLDTVLSKEPLAVAVANGDSAWFDVVKWSIYALMEAEELGITAKNISTFANSQDPSVKRFLGAEGELGADMGLSNDFAARIVKHVGNYEEIYDRNITKTIGLQRGLNQLWTKGGLLYSPPFR</sequence>
<accession>A0A2T1M222</accession>
<feature type="chain" id="PRO_5015537466" evidence="5">
    <location>
        <begin position="26"/>
        <end position="362"/>
    </location>
</feature>
<dbReference type="Gene3D" id="3.40.190.10">
    <property type="entry name" value="Periplasmic binding protein-like II"/>
    <property type="match status" value="2"/>
</dbReference>
<protein>
    <submittedName>
        <fullName evidence="7">Amino acid ABC transporter substrate-binding protein</fullName>
    </submittedName>
</protein>
<evidence type="ECO:0000256" key="1">
    <source>
        <dbReference type="ARBA" id="ARBA00010333"/>
    </source>
</evidence>
<dbReference type="Pfam" id="PF00497">
    <property type="entry name" value="SBP_bac_3"/>
    <property type="match status" value="1"/>
</dbReference>
<dbReference type="OrthoDB" id="115856at2"/>
<evidence type="ECO:0000256" key="2">
    <source>
        <dbReference type="ARBA" id="ARBA00022448"/>
    </source>
</evidence>
<name>A0A2T1M222_9CHRO</name>
<dbReference type="InterPro" id="IPR018313">
    <property type="entry name" value="SBP_3_CS"/>
</dbReference>